<dbReference type="PANTHER" id="PTHR35038:SF8">
    <property type="entry name" value="C-TYPE POLYHEME CYTOCHROME OMCC"/>
    <property type="match status" value="1"/>
</dbReference>
<dbReference type="Pfam" id="PF13435">
    <property type="entry name" value="Cytochrome_C554"/>
    <property type="match status" value="1"/>
</dbReference>
<evidence type="ECO:0000256" key="1">
    <source>
        <dbReference type="ARBA" id="ARBA00022729"/>
    </source>
</evidence>
<evidence type="ECO:0000259" key="2">
    <source>
        <dbReference type="Pfam" id="PF13435"/>
    </source>
</evidence>
<dbReference type="Proteomes" id="UP001378956">
    <property type="component" value="Unassembled WGS sequence"/>
</dbReference>
<dbReference type="PANTHER" id="PTHR35038">
    <property type="entry name" value="DISSIMILATORY SULFITE REDUCTASE SIRA"/>
    <property type="match status" value="1"/>
</dbReference>
<proteinExistence type="predicted"/>
<dbReference type="SUPFAM" id="SSF48695">
    <property type="entry name" value="Multiheme cytochromes"/>
    <property type="match status" value="1"/>
</dbReference>
<evidence type="ECO:0000313" key="4">
    <source>
        <dbReference type="Proteomes" id="UP001378956"/>
    </source>
</evidence>
<dbReference type="CDD" id="cd08168">
    <property type="entry name" value="Cytochrom_C3"/>
    <property type="match status" value="1"/>
</dbReference>
<dbReference type="EMBL" id="JBBEUB010000003">
    <property type="protein sequence ID" value="MEJ2902988.1"/>
    <property type="molecule type" value="Genomic_DNA"/>
</dbReference>
<dbReference type="Gene3D" id="1.10.1130.10">
    <property type="entry name" value="Flavocytochrome C3, Chain A"/>
    <property type="match status" value="2"/>
</dbReference>
<protein>
    <submittedName>
        <fullName evidence="3">Multiheme c-type cytochrome</fullName>
    </submittedName>
</protein>
<dbReference type="InterPro" id="IPR023155">
    <property type="entry name" value="Cyt_c-552/4"/>
</dbReference>
<reference evidence="3 4" key="1">
    <citation type="submission" date="2024-03" db="EMBL/GenBank/DDBJ databases">
        <title>Sequence of Lycoming College Course Isolates.</title>
        <authorList>
            <person name="Plotts O."/>
            <person name="Newman J."/>
        </authorList>
    </citation>
    <scope>NUCLEOTIDE SEQUENCE [LARGE SCALE GENOMIC DNA]</scope>
    <source>
        <strain evidence="3 4">CJB-3</strain>
    </source>
</reference>
<accession>A0ABU8NP48</accession>
<dbReference type="InterPro" id="IPR036280">
    <property type="entry name" value="Multihaem_cyt_sf"/>
</dbReference>
<dbReference type="RefSeq" id="WP_337716467.1">
    <property type="nucleotide sequence ID" value="NZ_JBBEUB010000003.1"/>
</dbReference>
<keyword evidence="1" id="KW-0732">Signal</keyword>
<evidence type="ECO:0000313" key="3">
    <source>
        <dbReference type="EMBL" id="MEJ2902988.1"/>
    </source>
</evidence>
<sequence length="389" mass="43590">MKRKGRLLLVFSTIAILVILFSQCMDTSKNMKATETSIAGAKTCVQCHKDISNSYLNDVHYAASSPVENNNQIKLGTDYVYEYDKNLKVAIEKRDSGTYQVVYFNGKEDLAKRFDIAIGAGKNAYTYASWRGNILRQLPLSFFNQINGWANSPGLRTSNPDFGRIIDSRCLECHSSFIESNKANNGSLIVSHEMLKSSLVYGIDCERCHGPAGKHVEFHLKNPDEKEAKFMVLYKTLTRKQRVDACGICHSGNDAELLKSTFSFKPGEDIKQYYAHVSSAQESQLDVHGQQNQMLEGSKCFTKSNSLECSTCHSPHDQNKGSLTLYSKKCISCHATIKHTQKTLENAMVKTNCIDCHMPLKPSKAISFQQAGMSDVSPYMLRSHRIAIY</sequence>
<feature type="domain" description="Cytochrome c-552/4" evidence="2">
    <location>
        <begin position="167"/>
        <end position="210"/>
    </location>
</feature>
<name>A0ABU8NP48_9SPHI</name>
<organism evidence="3 4">
    <name type="scientific">Pedobacter panaciterrae</name>
    <dbReference type="NCBI Taxonomy" id="363849"/>
    <lineage>
        <taxon>Bacteria</taxon>
        <taxon>Pseudomonadati</taxon>
        <taxon>Bacteroidota</taxon>
        <taxon>Sphingobacteriia</taxon>
        <taxon>Sphingobacteriales</taxon>
        <taxon>Sphingobacteriaceae</taxon>
        <taxon>Pedobacter</taxon>
    </lineage>
</organism>
<gene>
    <name evidence="3" type="ORF">WAE58_11160</name>
</gene>
<dbReference type="InterPro" id="IPR051829">
    <property type="entry name" value="Multiheme_Cytochr_ET"/>
</dbReference>
<keyword evidence="4" id="KW-1185">Reference proteome</keyword>
<comment type="caution">
    <text evidence="3">The sequence shown here is derived from an EMBL/GenBank/DDBJ whole genome shotgun (WGS) entry which is preliminary data.</text>
</comment>